<dbReference type="GO" id="GO:0016298">
    <property type="term" value="F:lipase activity"/>
    <property type="evidence" value="ECO:0007669"/>
    <property type="project" value="InterPro"/>
</dbReference>
<keyword evidence="3" id="KW-0551">Lipid droplet</keyword>
<keyword evidence="5" id="KW-0812">Transmembrane</keyword>
<dbReference type="Proteomes" id="UP000297910">
    <property type="component" value="Unassembled WGS sequence"/>
</dbReference>
<protein>
    <recommendedName>
        <fullName evidence="6">DUF6536 domain-containing protein</fullName>
    </recommendedName>
</protein>
<dbReference type="Gene3D" id="3.40.50.1820">
    <property type="entry name" value="alpha/beta hydrolase"/>
    <property type="match status" value="1"/>
</dbReference>
<evidence type="ECO:0000256" key="2">
    <source>
        <dbReference type="ARBA" id="ARBA00008300"/>
    </source>
</evidence>
<evidence type="ECO:0000313" key="8">
    <source>
        <dbReference type="Proteomes" id="UP000297910"/>
    </source>
</evidence>
<organism evidence="7 8">
    <name type="scientific">Botrytis paeoniae</name>
    <dbReference type="NCBI Taxonomy" id="278948"/>
    <lineage>
        <taxon>Eukaryota</taxon>
        <taxon>Fungi</taxon>
        <taxon>Dikarya</taxon>
        <taxon>Ascomycota</taxon>
        <taxon>Pezizomycotina</taxon>
        <taxon>Leotiomycetes</taxon>
        <taxon>Helotiales</taxon>
        <taxon>Sclerotiniaceae</taxon>
        <taxon>Botrytis</taxon>
    </lineage>
</organism>
<evidence type="ECO:0000313" key="7">
    <source>
        <dbReference type="EMBL" id="TGO28751.1"/>
    </source>
</evidence>
<feature type="transmembrane region" description="Helical" evidence="5">
    <location>
        <begin position="81"/>
        <end position="102"/>
    </location>
</feature>
<dbReference type="Pfam" id="PF10230">
    <property type="entry name" value="LIDHydrolase"/>
    <property type="match status" value="1"/>
</dbReference>
<feature type="transmembrane region" description="Helical" evidence="5">
    <location>
        <begin position="518"/>
        <end position="540"/>
    </location>
</feature>
<dbReference type="PANTHER" id="PTHR13390:SF0">
    <property type="entry name" value="LIPID DROPLET-ASSOCIATED HYDROLASE"/>
    <property type="match status" value="1"/>
</dbReference>
<evidence type="ECO:0000256" key="1">
    <source>
        <dbReference type="ARBA" id="ARBA00004502"/>
    </source>
</evidence>
<dbReference type="GO" id="GO:0019915">
    <property type="term" value="P:lipid storage"/>
    <property type="evidence" value="ECO:0007669"/>
    <property type="project" value="InterPro"/>
</dbReference>
<keyword evidence="4" id="KW-0378">Hydrolase</keyword>
<comment type="caution">
    <text evidence="7">The sequence shown here is derived from an EMBL/GenBank/DDBJ whole genome shotgun (WGS) entry which is preliminary data.</text>
</comment>
<dbReference type="InterPro" id="IPR019363">
    <property type="entry name" value="LDAH"/>
</dbReference>
<dbReference type="InterPro" id="IPR029058">
    <property type="entry name" value="AB_hydrolase_fold"/>
</dbReference>
<evidence type="ECO:0000259" key="6">
    <source>
        <dbReference type="Pfam" id="PF20163"/>
    </source>
</evidence>
<evidence type="ECO:0000256" key="4">
    <source>
        <dbReference type="ARBA" id="ARBA00022801"/>
    </source>
</evidence>
<keyword evidence="5" id="KW-1133">Transmembrane helix</keyword>
<dbReference type="InterPro" id="IPR046623">
    <property type="entry name" value="DUF6536"/>
</dbReference>
<keyword evidence="8" id="KW-1185">Reference proteome</keyword>
<feature type="transmembrane region" description="Helical" evidence="5">
    <location>
        <begin position="674"/>
        <end position="698"/>
    </location>
</feature>
<evidence type="ECO:0000256" key="5">
    <source>
        <dbReference type="SAM" id="Phobius"/>
    </source>
</evidence>
<gene>
    <name evidence="7" type="ORF">BPAE_0023g00160</name>
</gene>
<reference evidence="7 8" key="1">
    <citation type="submission" date="2017-12" db="EMBL/GenBank/DDBJ databases">
        <title>Comparative genomics of Botrytis spp.</title>
        <authorList>
            <person name="Valero-Jimenez C.A."/>
            <person name="Tapia P."/>
            <person name="Veloso J."/>
            <person name="Silva-Moreno E."/>
            <person name="Staats M."/>
            <person name="Valdes J.H."/>
            <person name="Van Kan J.A.L."/>
        </authorList>
    </citation>
    <scope>NUCLEOTIDE SEQUENCE [LARGE SCALE GENOMIC DNA]</scope>
    <source>
        <strain evidence="7 8">Bp0003</strain>
    </source>
</reference>
<evidence type="ECO:0000256" key="3">
    <source>
        <dbReference type="ARBA" id="ARBA00022677"/>
    </source>
</evidence>
<accession>A0A4Z1G461</accession>
<dbReference type="PANTHER" id="PTHR13390">
    <property type="entry name" value="LIPASE"/>
    <property type="match status" value="1"/>
</dbReference>
<proteinExistence type="inferred from homology"/>
<comment type="subcellular location">
    <subcellularLocation>
        <location evidence="1">Lipid droplet</location>
    </subcellularLocation>
</comment>
<dbReference type="SUPFAM" id="SSF53474">
    <property type="entry name" value="alpha/beta-Hydrolases"/>
    <property type="match status" value="1"/>
</dbReference>
<name>A0A4Z1G461_9HELO</name>
<dbReference type="Pfam" id="PF20163">
    <property type="entry name" value="DUF6536"/>
    <property type="match status" value="1"/>
</dbReference>
<keyword evidence="5" id="KW-0472">Membrane</keyword>
<dbReference type="AlphaFoldDB" id="A0A4Z1G461"/>
<feature type="transmembrane region" description="Helical" evidence="5">
    <location>
        <begin position="42"/>
        <end position="60"/>
    </location>
</feature>
<dbReference type="GO" id="GO:0005811">
    <property type="term" value="C:lipid droplet"/>
    <property type="evidence" value="ECO:0007669"/>
    <property type="project" value="UniProtKB-SubCell"/>
</dbReference>
<dbReference type="EMBL" id="PQXI01000023">
    <property type="protein sequence ID" value="TGO28751.1"/>
    <property type="molecule type" value="Genomic_DNA"/>
</dbReference>
<feature type="transmembrane region" description="Helical" evidence="5">
    <location>
        <begin position="148"/>
        <end position="170"/>
    </location>
</feature>
<feature type="transmembrane region" description="Helical" evidence="5">
    <location>
        <begin position="560"/>
        <end position="580"/>
    </location>
</feature>
<feature type="domain" description="DUF6536" evidence="6">
    <location>
        <begin position="48"/>
        <end position="185"/>
    </location>
</feature>
<comment type="similarity">
    <text evidence="2">Belongs to the AB hydrolase superfamily. LDAH family.</text>
</comment>
<sequence length="1191" mass="131957">MDSCFPIANETSSKEGNNTLVKNEDICKKSTPSLSSTWRVSAVGWTLCTWVLATVAGCLLKNNNFGPYGLKDVKASQNCVTIGYIQKSLILGLNILAALLLMGSDYIRQCLLTPTRMDIDVAHSKNKWFIIGNQDFSNFRIVSIVARMLWFFLLLTSLPIQLLLNGLFFVSDTSSDAFEVVVSPDWNIKPAQFNVSSVPIYQENVDNNASSIAWATLAPLQKALEDLQVQRVNRSMVLESYTRLEHDITQEMSIFLSPPVGPGNWANLSIADCATIYQNANIGTFTTLVIVSNYAPQPNESGGILAIGVIPGFTPKGSHGPLQLCPNDFLNLTPGYLYSNGTLPLIEAEANGDNLAYSLCSGYAFGTPRKDIEPRAEYCLLYQEPHSISKASIMAAATVYFFFHFKTEPIFNVGDAMASYLEHPEIPTNPALYNQTWAQSRPTSVSFLGDVRKRTLSKGYCKRSFKFLIAILDWAHMMKTRKKIRRLTIRNIHGSDENEVISQAWIPNGKGSGWSRRLYYYSWTLAIITAATTMATVPQWREHFSTPKSSEDTMWIVEVLFYSNILQVVFWLQDSMYLLYRNISESRASLLSYTCSSSALSVTSPRPDTSQSSTPFLTLTKREFILTQIRSIILHFWASLIISMSASSVVPLNRNEPSIPAVYVYSIVNSPSNGIGIFTIVIAIPLALNASLWCYTAFSEAGLSGTRRLHPFLRGDTTSISISASCHPPSDEEDISGKEITWGCIRDQDGNLQYPTMTSKPVDEVEWTQGILNDLAFPQSPDHNGFDVGEMAVLCLDVDYHIPMERINQKAINHVLSVRLPCRVLSREWGSGDDGELYRLMTLTGTLKSGYKNESLRTWNEYMDGEKCGMKLGNEERETGEGEAVKDSTFLSLLNDLLSSSSTKNSDTYHIFGQSLAGFDTDDVPSGSPNQNPYSLERQIDLVHDCLLEQINGSSTPYKNVILIGHSVGSYILLETLSKFIAPAAISSISAVLSGILLFPTVTHISHSPSGAKLTPLMSIPNFPVLASFTAKMLLYCAPNVVLDFLVKKITGMPEEAAKVTTSFLRSKNGIWQALHLARDEMNIITDDKWDSEIWGVEHSESSQSSPPKLIFYFGENDHWVASHTRDALIAARASPVPASASSTSSFSIKESNKPVMMIDKEGIDHGFCINHSETMAAKVKDWIDKITQDA</sequence>